<feature type="domain" description="PAS" evidence="10">
    <location>
        <begin position="37"/>
        <end position="107"/>
    </location>
</feature>
<dbReference type="PANTHER" id="PTHR43304:SF1">
    <property type="entry name" value="PAC DOMAIN-CONTAINING PROTEIN"/>
    <property type="match status" value="1"/>
</dbReference>
<proteinExistence type="predicted"/>
<dbReference type="GO" id="GO:0000155">
    <property type="term" value="F:phosphorelay sensor kinase activity"/>
    <property type="evidence" value="ECO:0007669"/>
    <property type="project" value="InterPro"/>
</dbReference>
<dbReference type="SMART" id="SM00387">
    <property type="entry name" value="HATPase_c"/>
    <property type="match status" value="1"/>
</dbReference>
<evidence type="ECO:0000259" key="10">
    <source>
        <dbReference type="PROSITE" id="PS50112"/>
    </source>
</evidence>
<dbReference type="CDD" id="cd00075">
    <property type="entry name" value="HATPase"/>
    <property type="match status" value="1"/>
</dbReference>
<evidence type="ECO:0000259" key="9">
    <source>
        <dbReference type="PROSITE" id="PS50109"/>
    </source>
</evidence>
<accession>A0A4P6EXU6</accession>
<keyword evidence="5" id="KW-0547">Nucleotide-binding</keyword>
<dbReference type="SUPFAM" id="SSF55785">
    <property type="entry name" value="PYP-like sensor domain (PAS domain)"/>
    <property type="match status" value="3"/>
</dbReference>
<dbReference type="EMBL" id="CP035492">
    <property type="protein sequence ID" value="QAY68230.1"/>
    <property type="molecule type" value="Genomic_DNA"/>
</dbReference>
<dbReference type="OrthoDB" id="9815750at2"/>
<reference evidence="12 13" key="1">
    <citation type="submission" date="2019-01" db="EMBL/GenBank/DDBJ databases">
        <title>Genome sequencing of strain FW100M-2.</title>
        <authorList>
            <person name="Heo J."/>
            <person name="Kim S.-J."/>
            <person name="Kim J.-S."/>
            <person name="Hong S.-B."/>
            <person name="Kwon S.-W."/>
        </authorList>
    </citation>
    <scope>NUCLEOTIDE SEQUENCE [LARGE SCALE GENOMIC DNA]</scope>
    <source>
        <strain evidence="12 13">FW100M-2</strain>
    </source>
</reference>
<evidence type="ECO:0000256" key="6">
    <source>
        <dbReference type="ARBA" id="ARBA00022777"/>
    </source>
</evidence>
<dbReference type="SUPFAM" id="SSF47384">
    <property type="entry name" value="Homodimeric domain of signal transducing histidine kinase"/>
    <property type="match status" value="1"/>
</dbReference>
<dbReference type="InterPro" id="IPR052162">
    <property type="entry name" value="Sensor_kinase/Photoreceptor"/>
</dbReference>
<keyword evidence="6" id="KW-0418">Kinase</keyword>
<evidence type="ECO:0000313" key="12">
    <source>
        <dbReference type="EMBL" id="QAY68230.1"/>
    </source>
</evidence>
<dbReference type="CDD" id="cd00130">
    <property type="entry name" value="PAS"/>
    <property type="match status" value="3"/>
</dbReference>
<dbReference type="InterPro" id="IPR003594">
    <property type="entry name" value="HATPase_dom"/>
</dbReference>
<dbReference type="GO" id="GO:0005524">
    <property type="term" value="F:ATP binding"/>
    <property type="evidence" value="ECO:0007669"/>
    <property type="project" value="UniProtKB-KW"/>
</dbReference>
<evidence type="ECO:0000256" key="2">
    <source>
        <dbReference type="ARBA" id="ARBA00012438"/>
    </source>
</evidence>
<dbReference type="InterPro" id="IPR003661">
    <property type="entry name" value="HisK_dim/P_dom"/>
</dbReference>
<evidence type="ECO:0000256" key="1">
    <source>
        <dbReference type="ARBA" id="ARBA00000085"/>
    </source>
</evidence>
<feature type="domain" description="PAS" evidence="10">
    <location>
        <begin position="285"/>
        <end position="355"/>
    </location>
</feature>
<dbReference type="PRINTS" id="PR00344">
    <property type="entry name" value="BCTRLSENSOR"/>
</dbReference>
<evidence type="ECO:0000313" key="13">
    <source>
        <dbReference type="Proteomes" id="UP000293568"/>
    </source>
</evidence>
<dbReference type="InterPro" id="IPR035965">
    <property type="entry name" value="PAS-like_dom_sf"/>
</dbReference>
<dbReference type="AlphaFoldDB" id="A0A4P6EXU6"/>
<keyword evidence="8" id="KW-0902">Two-component regulatory system</keyword>
<dbReference type="PROSITE" id="PS50109">
    <property type="entry name" value="HIS_KIN"/>
    <property type="match status" value="1"/>
</dbReference>
<dbReference type="SMART" id="SM00091">
    <property type="entry name" value="PAS"/>
    <property type="match status" value="3"/>
</dbReference>
<evidence type="ECO:0000259" key="11">
    <source>
        <dbReference type="PROSITE" id="PS50113"/>
    </source>
</evidence>
<dbReference type="Pfam" id="PF00512">
    <property type="entry name" value="HisKA"/>
    <property type="match status" value="1"/>
</dbReference>
<organism evidence="12 13">
    <name type="scientific">Paenibacillus protaetiae</name>
    <dbReference type="NCBI Taxonomy" id="2509456"/>
    <lineage>
        <taxon>Bacteria</taxon>
        <taxon>Bacillati</taxon>
        <taxon>Bacillota</taxon>
        <taxon>Bacilli</taxon>
        <taxon>Bacillales</taxon>
        <taxon>Paenibacillaceae</taxon>
        <taxon>Paenibacillus</taxon>
    </lineage>
</organism>
<keyword evidence="7" id="KW-0067">ATP-binding</keyword>
<gene>
    <name evidence="12" type="ORF">ET464_19475</name>
</gene>
<dbReference type="InterPro" id="IPR001610">
    <property type="entry name" value="PAC"/>
</dbReference>
<protein>
    <recommendedName>
        <fullName evidence="2">histidine kinase</fullName>
        <ecNumber evidence="2">2.7.13.3</ecNumber>
    </recommendedName>
</protein>
<keyword evidence="4" id="KW-0808">Transferase</keyword>
<dbReference type="SUPFAM" id="SSF55874">
    <property type="entry name" value="ATPase domain of HSP90 chaperone/DNA topoisomerase II/histidine kinase"/>
    <property type="match status" value="1"/>
</dbReference>
<dbReference type="PANTHER" id="PTHR43304">
    <property type="entry name" value="PHYTOCHROME-LIKE PROTEIN CPH1"/>
    <property type="match status" value="1"/>
</dbReference>
<dbReference type="Gene3D" id="3.30.450.20">
    <property type="entry name" value="PAS domain"/>
    <property type="match status" value="3"/>
</dbReference>
<dbReference type="KEGG" id="pprt:ET464_19475"/>
<dbReference type="Gene3D" id="1.10.287.130">
    <property type="match status" value="1"/>
</dbReference>
<dbReference type="InterPro" id="IPR000700">
    <property type="entry name" value="PAS-assoc_C"/>
</dbReference>
<dbReference type="Gene3D" id="3.30.565.10">
    <property type="entry name" value="Histidine kinase-like ATPase, C-terminal domain"/>
    <property type="match status" value="1"/>
</dbReference>
<feature type="domain" description="Histidine kinase" evidence="9">
    <location>
        <begin position="423"/>
        <end position="628"/>
    </location>
</feature>
<dbReference type="InterPro" id="IPR036097">
    <property type="entry name" value="HisK_dim/P_sf"/>
</dbReference>
<dbReference type="EC" id="2.7.13.3" evidence="2"/>
<dbReference type="NCBIfam" id="TIGR00229">
    <property type="entry name" value="sensory_box"/>
    <property type="match status" value="3"/>
</dbReference>
<dbReference type="PROSITE" id="PS50113">
    <property type="entry name" value="PAC"/>
    <property type="match status" value="1"/>
</dbReference>
<evidence type="ECO:0000256" key="5">
    <source>
        <dbReference type="ARBA" id="ARBA00022741"/>
    </source>
</evidence>
<feature type="domain" description="PAC" evidence="11">
    <location>
        <begin position="359"/>
        <end position="410"/>
    </location>
</feature>
<comment type="catalytic activity">
    <reaction evidence="1">
        <text>ATP + protein L-histidine = ADP + protein N-phospho-L-histidine.</text>
        <dbReference type="EC" id="2.7.13.3"/>
    </reaction>
</comment>
<evidence type="ECO:0000256" key="7">
    <source>
        <dbReference type="ARBA" id="ARBA00022840"/>
    </source>
</evidence>
<dbReference type="Pfam" id="PF13426">
    <property type="entry name" value="PAS_9"/>
    <property type="match status" value="3"/>
</dbReference>
<evidence type="ECO:0000256" key="3">
    <source>
        <dbReference type="ARBA" id="ARBA00022553"/>
    </source>
</evidence>
<dbReference type="InterPro" id="IPR005467">
    <property type="entry name" value="His_kinase_dom"/>
</dbReference>
<dbReference type="CDD" id="cd00082">
    <property type="entry name" value="HisKA"/>
    <property type="match status" value="1"/>
</dbReference>
<dbReference type="Pfam" id="PF02518">
    <property type="entry name" value="HATPase_c"/>
    <property type="match status" value="1"/>
</dbReference>
<dbReference type="PROSITE" id="PS50112">
    <property type="entry name" value="PAS"/>
    <property type="match status" value="2"/>
</dbReference>
<sequence>MWKPFKYTFFAGMRWGFVNKRIDVQHTQLVVSRLRESEERYRCLVEQLPDALLVFADYEIVYVNSSAVQLLGASTSEELIGKPVVQFMLPENIQTLTAEIEAILKIAPSKPELMKQTLIRLDHQPIDVEVKAIPVKFAGRHAVQLIIRDVSERKKMEETLVETGNLYRSLLENTVAGVILAHEHQTVYANPYLVNTLGYSLKQFLELRPLEFLIEEERLSLQEKLLSSRENLRLGFSGRGMTRDGQIVYLEGSFTRVQYAGKPAILGTLHDVTFKKEREDELRETANMYKRLIKFIPEPIVLSDEGIVLYANNSALDMLQLKEEKDWLGQSIFQFIHPVYHADSVEVLSRVLETDLPSPFIERQLVRSDGTLIEVELSSIRIRNYMNKTVILSVIRDLTERKRSEEMLVRSEKLSLIGQMAAGVGHEIRNPLTALKGFTQLLRSRNQDALFYYDIMMNELDRISLIVDEFMSLAKPHLSEFKETTIEKIVKSVISLLDTQAIMVGVDIELELEEDLPTVFGDENQLKQVILNVVKNGIEAMPDGGLVHISAKRMDNDRLLIAIQDNGVGIPEELLSKVGEPFLTTKDKGTGLGLMVCNRIVDTHHGDLQLFSVKGEGTRVEITLPAMKISG</sequence>
<dbReference type="InterPro" id="IPR000014">
    <property type="entry name" value="PAS"/>
</dbReference>
<keyword evidence="3" id="KW-0597">Phosphoprotein</keyword>
<dbReference type="InterPro" id="IPR036890">
    <property type="entry name" value="HATPase_C_sf"/>
</dbReference>
<evidence type="ECO:0000256" key="8">
    <source>
        <dbReference type="ARBA" id="ARBA00023012"/>
    </source>
</evidence>
<dbReference type="SMART" id="SM00388">
    <property type="entry name" value="HisKA"/>
    <property type="match status" value="1"/>
</dbReference>
<dbReference type="Proteomes" id="UP000293568">
    <property type="component" value="Chromosome"/>
</dbReference>
<name>A0A4P6EXU6_9BACL</name>
<evidence type="ECO:0000256" key="4">
    <source>
        <dbReference type="ARBA" id="ARBA00022679"/>
    </source>
</evidence>
<dbReference type="SMART" id="SM00086">
    <property type="entry name" value="PAC"/>
    <property type="match status" value="3"/>
</dbReference>
<dbReference type="InterPro" id="IPR004358">
    <property type="entry name" value="Sig_transdc_His_kin-like_C"/>
</dbReference>
<keyword evidence="13" id="KW-1185">Reference proteome</keyword>